<dbReference type="AlphaFoldDB" id="A0A6L2LJH5"/>
<comment type="caution">
    <text evidence="1">The sequence shown here is derived from an EMBL/GenBank/DDBJ whole genome shotgun (WGS) entry which is preliminary data.</text>
</comment>
<reference evidence="1" key="1">
    <citation type="journal article" date="2019" name="Sci. Rep.">
        <title>Draft genome of Tanacetum cinerariifolium, the natural source of mosquito coil.</title>
        <authorList>
            <person name="Yamashiro T."/>
            <person name="Shiraishi A."/>
            <person name="Satake H."/>
            <person name="Nakayama K."/>
        </authorList>
    </citation>
    <scope>NUCLEOTIDE SEQUENCE</scope>
</reference>
<evidence type="ECO:0000313" key="1">
    <source>
        <dbReference type="EMBL" id="GEU61996.1"/>
    </source>
</evidence>
<sequence>MLNKHDYVPWSSHLLCYAKSKPSGKLLVNSIKNGPYVGWMIHETGDPNSVPLVAESSHEQTYDKLTDKEVKQMEADDKAIQTTLMGLPEDIYAAIASYDTTQEIWQIAQPGMNIGQDIQMQMVRGIANQNANQNGNDNVVAARAEGNSNGNNGIQIQAEEFNLMASVRDINEIKEVNANCILMANLHKVSTSGTQTVTPPIYDTHRNIAFGVQLQNICTRVPILTLGFDPLLLDFNTRKPRSRVKRHSEQLSCFAGRSKRTQRS</sequence>
<protein>
    <submittedName>
        <fullName evidence="1">Uncharacterized protein</fullName>
    </submittedName>
</protein>
<dbReference type="EMBL" id="BKCJ010004599">
    <property type="protein sequence ID" value="GEU61996.1"/>
    <property type="molecule type" value="Genomic_DNA"/>
</dbReference>
<name>A0A6L2LJH5_TANCI</name>
<organism evidence="1">
    <name type="scientific">Tanacetum cinerariifolium</name>
    <name type="common">Dalmatian daisy</name>
    <name type="synonym">Chrysanthemum cinerariifolium</name>
    <dbReference type="NCBI Taxonomy" id="118510"/>
    <lineage>
        <taxon>Eukaryota</taxon>
        <taxon>Viridiplantae</taxon>
        <taxon>Streptophyta</taxon>
        <taxon>Embryophyta</taxon>
        <taxon>Tracheophyta</taxon>
        <taxon>Spermatophyta</taxon>
        <taxon>Magnoliopsida</taxon>
        <taxon>eudicotyledons</taxon>
        <taxon>Gunneridae</taxon>
        <taxon>Pentapetalae</taxon>
        <taxon>asterids</taxon>
        <taxon>campanulids</taxon>
        <taxon>Asterales</taxon>
        <taxon>Asteraceae</taxon>
        <taxon>Asteroideae</taxon>
        <taxon>Anthemideae</taxon>
        <taxon>Anthemidinae</taxon>
        <taxon>Tanacetum</taxon>
    </lineage>
</organism>
<gene>
    <name evidence="1" type="ORF">Tci_033974</name>
</gene>
<accession>A0A6L2LJH5</accession>
<proteinExistence type="predicted"/>